<accession>A0A7R8HDB6</accession>
<keyword evidence="1" id="KW-0479">Metal-binding</keyword>
<dbReference type="PROSITE" id="PS50157">
    <property type="entry name" value="ZINC_FINGER_C2H2_2"/>
    <property type="match status" value="2"/>
</dbReference>
<dbReference type="SMART" id="SM00355">
    <property type="entry name" value="ZnF_C2H2"/>
    <property type="match status" value="12"/>
</dbReference>
<dbReference type="InterPro" id="IPR036236">
    <property type="entry name" value="Znf_C2H2_sf"/>
</dbReference>
<sequence length="510" mass="58899">MRNHRRSCYDLDFSTLPKSLLTCSPEDFLAMESQYGNVLGKHYVCPGCDTPFKGRKSLGFHLEANLSNCLWKIQRNISLASSLSSFHSKKCPHCPESFPLGEQLENHISLYHEFKCRYCEEAFKCSVTLRFHELNNHKSNIFFCEVCSICLQSESEMYEHKYKCDPKFPSKDHIYKSYPASCEFENCTEGGPFSILLIDELTNHYKDKHNELRKPIASSSVSDPDKKQNKEYFCIICKIYLKSKFTLVTHWEETAFRTVVHKIYTSSKPSQDPMDESDTKRLNLSSTQFSCPHCDASFPSHRLFLVHRRRHHIRIQYSCSICNEAFSSRQAIVNHKLTCEKGFPCQSLSSDFVCQAPLCYKSFPELCLIDNHWEGSHMSSITDFSKCVICAKPTKGRKDFKLCGKKYEQSTNLRQHWNVSHLGLSLSCAFCKESCTDLRQVYKHLLMKHMSPNYKASRDICDVCGDILEYWDALSEHKRRKHSSKTGFSGKEEPIDDCSGEDHELEGFSL</sequence>
<dbReference type="Gene3D" id="3.30.160.60">
    <property type="entry name" value="Classic Zinc Finger"/>
    <property type="match status" value="1"/>
</dbReference>
<keyword evidence="3" id="KW-0863">Zinc-finger</keyword>
<keyword evidence="2" id="KW-0677">Repeat</keyword>
<proteinExistence type="predicted"/>
<dbReference type="PANTHER" id="PTHR24379:SF121">
    <property type="entry name" value="C2H2-TYPE DOMAIN-CONTAINING PROTEIN"/>
    <property type="match status" value="1"/>
</dbReference>
<dbReference type="PROSITE" id="PS00028">
    <property type="entry name" value="ZINC_FINGER_C2H2_1"/>
    <property type="match status" value="4"/>
</dbReference>
<evidence type="ECO:0000256" key="5">
    <source>
        <dbReference type="SAM" id="MobiDB-lite"/>
    </source>
</evidence>
<feature type="domain" description="C2H2-type" evidence="6">
    <location>
        <begin position="289"/>
        <end position="311"/>
    </location>
</feature>
<dbReference type="SUPFAM" id="SSF57667">
    <property type="entry name" value="beta-beta-alpha zinc fingers"/>
    <property type="match status" value="1"/>
</dbReference>
<keyword evidence="4" id="KW-0862">Zinc</keyword>
<dbReference type="EMBL" id="HG994587">
    <property type="protein sequence ID" value="CAF3020150.1"/>
    <property type="molecule type" value="Genomic_DNA"/>
</dbReference>
<dbReference type="InterPro" id="IPR013087">
    <property type="entry name" value="Znf_C2H2_type"/>
</dbReference>
<evidence type="ECO:0000313" key="8">
    <source>
        <dbReference type="Proteomes" id="UP000675881"/>
    </source>
</evidence>
<dbReference type="AlphaFoldDB" id="A0A7R8HDB6"/>
<dbReference type="OrthoDB" id="6334376at2759"/>
<evidence type="ECO:0000256" key="2">
    <source>
        <dbReference type="ARBA" id="ARBA00022737"/>
    </source>
</evidence>
<feature type="region of interest" description="Disordered" evidence="5">
    <location>
        <begin position="482"/>
        <end position="510"/>
    </location>
</feature>
<dbReference type="PANTHER" id="PTHR24379">
    <property type="entry name" value="KRAB AND ZINC FINGER DOMAIN-CONTAINING"/>
    <property type="match status" value="1"/>
</dbReference>
<evidence type="ECO:0000256" key="1">
    <source>
        <dbReference type="ARBA" id="ARBA00022723"/>
    </source>
</evidence>
<feature type="compositionally biased region" description="Basic and acidic residues" evidence="5">
    <location>
        <begin position="500"/>
        <end position="510"/>
    </location>
</feature>
<dbReference type="Proteomes" id="UP000675881">
    <property type="component" value="Chromosome 8"/>
</dbReference>
<dbReference type="GO" id="GO:0008270">
    <property type="term" value="F:zinc ion binding"/>
    <property type="evidence" value="ECO:0007669"/>
    <property type="project" value="UniProtKB-KW"/>
</dbReference>
<evidence type="ECO:0000256" key="3">
    <source>
        <dbReference type="ARBA" id="ARBA00022771"/>
    </source>
</evidence>
<protein>
    <submittedName>
        <fullName evidence="7">KRAB</fullName>
    </submittedName>
</protein>
<name>A0A7R8HDB6_LEPSM</name>
<evidence type="ECO:0000256" key="4">
    <source>
        <dbReference type="ARBA" id="ARBA00022833"/>
    </source>
</evidence>
<evidence type="ECO:0000259" key="6">
    <source>
        <dbReference type="PROSITE" id="PS50157"/>
    </source>
</evidence>
<gene>
    <name evidence="7" type="ORF">LSAA_14237</name>
</gene>
<reference evidence="7" key="1">
    <citation type="submission" date="2021-02" db="EMBL/GenBank/DDBJ databases">
        <authorList>
            <person name="Bekaert M."/>
        </authorList>
    </citation>
    <scope>NUCLEOTIDE SEQUENCE</scope>
    <source>
        <strain evidence="7">IoA-00</strain>
    </source>
</reference>
<keyword evidence="8" id="KW-1185">Reference proteome</keyword>
<feature type="domain" description="C2H2-type" evidence="6">
    <location>
        <begin position="114"/>
        <end position="137"/>
    </location>
</feature>
<evidence type="ECO:0000313" key="7">
    <source>
        <dbReference type="EMBL" id="CAF3020150.1"/>
    </source>
</evidence>
<organism evidence="7 8">
    <name type="scientific">Lepeophtheirus salmonis</name>
    <name type="common">Salmon louse</name>
    <name type="synonym">Caligus salmonis</name>
    <dbReference type="NCBI Taxonomy" id="72036"/>
    <lineage>
        <taxon>Eukaryota</taxon>
        <taxon>Metazoa</taxon>
        <taxon>Ecdysozoa</taxon>
        <taxon>Arthropoda</taxon>
        <taxon>Crustacea</taxon>
        <taxon>Multicrustacea</taxon>
        <taxon>Hexanauplia</taxon>
        <taxon>Copepoda</taxon>
        <taxon>Siphonostomatoida</taxon>
        <taxon>Caligidae</taxon>
        <taxon>Lepeophtheirus</taxon>
    </lineage>
</organism>